<reference evidence="1 2" key="1">
    <citation type="submission" date="2014-03" db="EMBL/GenBank/DDBJ databases">
        <title>Bradyrhizobium valentinum sp. nov., isolated from effective nodules of Lupinus mariae-josephae, a lupine endemic of basic-lime soils in Eastern Spain.</title>
        <authorList>
            <person name="Duran D."/>
            <person name="Rey L."/>
            <person name="Navarro A."/>
            <person name="Busquets A."/>
            <person name="Imperial J."/>
            <person name="Ruiz-Argueso T."/>
        </authorList>
    </citation>
    <scope>NUCLEOTIDE SEQUENCE [LARGE SCALE GENOMIC DNA]</scope>
    <source>
        <strain evidence="1 2">CCBAU 23086</strain>
    </source>
</reference>
<organism evidence="1 2">
    <name type="scientific">Bradyrhizobium lablabi</name>
    <dbReference type="NCBI Taxonomy" id="722472"/>
    <lineage>
        <taxon>Bacteria</taxon>
        <taxon>Pseudomonadati</taxon>
        <taxon>Pseudomonadota</taxon>
        <taxon>Alphaproteobacteria</taxon>
        <taxon>Hyphomicrobiales</taxon>
        <taxon>Nitrobacteraceae</taxon>
        <taxon>Bradyrhizobium</taxon>
    </lineage>
</organism>
<dbReference type="RefSeq" id="WP_057857054.1">
    <property type="nucleotide sequence ID" value="NZ_LLYB01000046.1"/>
</dbReference>
<evidence type="ECO:0008006" key="3">
    <source>
        <dbReference type="Google" id="ProtNLM"/>
    </source>
</evidence>
<protein>
    <recommendedName>
        <fullName evidence="3">Ribosomal protein L7/L12 C-terminal domain-containing protein</fullName>
    </recommendedName>
</protein>
<dbReference type="AlphaFoldDB" id="A0A0R3N2V4"/>
<accession>A0A0R3N2V4</accession>
<gene>
    <name evidence="1" type="ORF">CQ14_02470</name>
</gene>
<proteinExistence type="predicted"/>
<dbReference type="EMBL" id="LLYB01000046">
    <property type="protein sequence ID" value="KRR26382.1"/>
    <property type="molecule type" value="Genomic_DNA"/>
</dbReference>
<sequence length="99" mass="11104">MFGYEYTYKLGPSMTREEFIAECKLRLEAGEDIEAIVRFLRASACSKIDSIAVLNRASGIGLAKAKEVVHFSATWADRKASDEKFHEDIVDALTSEWPT</sequence>
<evidence type="ECO:0000313" key="1">
    <source>
        <dbReference type="EMBL" id="KRR26382.1"/>
    </source>
</evidence>
<evidence type="ECO:0000313" key="2">
    <source>
        <dbReference type="Proteomes" id="UP000051660"/>
    </source>
</evidence>
<name>A0A0R3N2V4_9BRAD</name>
<comment type="caution">
    <text evidence="1">The sequence shown here is derived from an EMBL/GenBank/DDBJ whole genome shotgun (WGS) entry which is preliminary data.</text>
</comment>
<dbReference type="Proteomes" id="UP000051660">
    <property type="component" value="Unassembled WGS sequence"/>
</dbReference>